<evidence type="ECO:0000259" key="18">
    <source>
        <dbReference type="Pfam" id="PF17900"/>
    </source>
</evidence>
<keyword evidence="12" id="KW-0325">Glycoprotein</keyword>
<dbReference type="AlphaFoldDB" id="A0A8D0B5A5"/>
<dbReference type="Ensembl" id="ENSSMRT00000004188.1">
    <property type="protein sequence ID" value="ENSSMRP00000003515.1"/>
    <property type="gene ID" value="ENSSMRG00000002952.1"/>
</dbReference>
<dbReference type="Gene3D" id="1.10.390.10">
    <property type="entry name" value="Neutral Protease Domain 2"/>
    <property type="match status" value="1"/>
</dbReference>
<keyword evidence="4" id="KW-0812">Transmembrane</keyword>
<keyword evidence="7 14" id="KW-0862">Zinc</keyword>
<dbReference type="GO" id="GO:0070006">
    <property type="term" value="F:metalloaminopeptidase activity"/>
    <property type="evidence" value="ECO:0007669"/>
    <property type="project" value="TreeGrafter"/>
</dbReference>
<keyword evidence="5 14" id="KW-0479">Metal-binding</keyword>
<dbReference type="GO" id="GO:0016020">
    <property type="term" value="C:membrane"/>
    <property type="evidence" value="ECO:0007669"/>
    <property type="project" value="UniProtKB-SubCell"/>
</dbReference>
<evidence type="ECO:0000256" key="2">
    <source>
        <dbReference type="ARBA" id="ARBA00010136"/>
    </source>
</evidence>
<evidence type="ECO:0000256" key="16">
    <source>
        <dbReference type="SAM" id="MobiDB-lite"/>
    </source>
</evidence>
<dbReference type="GO" id="GO:0006508">
    <property type="term" value="P:proteolysis"/>
    <property type="evidence" value="ECO:0007669"/>
    <property type="project" value="UniProtKB-KW"/>
</dbReference>
<dbReference type="SUPFAM" id="SSF55486">
    <property type="entry name" value="Metalloproteases ('zincins'), catalytic domain"/>
    <property type="match status" value="1"/>
</dbReference>
<dbReference type="CDD" id="cd09601">
    <property type="entry name" value="M1_APN-Q_like"/>
    <property type="match status" value="1"/>
</dbReference>
<dbReference type="GO" id="GO:0042277">
    <property type="term" value="F:peptide binding"/>
    <property type="evidence" value="ECO:0007669"/>
    <property type="project" value="TreeGrafter"/>
</dbReference>
<feature type="domain" description="Aminopeptidase N-like N-terminal" evidence="18">
    <location>
        <begin position="85"/>
        <end position="276"/>
    </location>
</feature>
<evidence type="ECO:0000256" key="10">
    <source>
        <dbReference type="ARBA" id="ARBA00023049"/>
    </source>
</evidence>
<evidence type="ECO:0000256" key="7">
    <source>
        <dbReference type="ARBA" id="ARBA00022833"/>
    </source>
</evidence>
<comment type="similarity">
    <text evidence="2">Belongs to the peptidase M1 family.</text>
</comment>
<sequence length="543" mass="60911">MGAKLRSGIYLGRKSAVLLAVLLAALLLALLVLAALLGRCTKDGRPRAGAEAPSSLTPSSVVPSVEPTARPGPWDEWRLPSTLTPVHYSLLLWPHLAPGLPEPRTHSGQVNITVRCRRATDTVLLHSVELDYGDVAVWGPLEEGAGPSGRSIPVSKLWLAPRHEYAVLELRENLSVDGLYELRLAFQGRIRNNPFLGGLFLNDYEDEGESRWLVASQLEPTAARSVYPCFDEPAMKATFNIGIVHHPSYVALSNMPEIVNWTVTTFEITPKMSTYITAFVVCNFAYVSTTERGNKIRIWAQKDATRNGFTEYALNITGPIFSFMEDLFNISYPLSKTDLIAIPSMSSGAMENWGLMTFQETSLLHLPQDKFTNNKIRIAQVISHEIGHQWFGNLVTMDWWNDLWLNEGFASYLEHVGVHYIEPTVPLDIIFSYYVVHPMLHMDGKVMYQSLSDTDEEQQTNRLSSLFGEVTYWKGASIVRMLSSFLSEKLFIKALNSYLDAFSFSNAKQDDLWDQIQKVLFNISHVKAAHTSAFWFNGSLATK</sequence>
<dbReference type="InterPro" id="IPR045357">
    <property type="entry name" value="Aminopeptidase_N-like_N"/>
</dbReference>
<feature type="binding site" evidence="14">
    <location>
        <position position="407"/>
    </location>
    <ligand>
        <name>Zn(2+)</name>
        <dbReference type="ChEBI" id="CHEBI:29105"/>
        <note>catalytic</note>
    </ligand>
</feature>
<feature type="binding site" evidence="14">
    <location>
        <position position="384"/>
    </location>
    <ligand>
        <name>Zn(2+)</name>
        <dbReference type="ChEBI" id="CHEBI:29105"/>
        <note>catalytic</note>
    </ligand>
</feature>
<dbReference type="FunFam" id="1.10.390.10:FF:000016">
    <property type="entry name" value="Glutamyl aminopeptidase"/>
    <property type="match status" value="1"/>
</dbReference>
<keyword evidence="10" id="KW-0482">Metalloprotease</keyword>
<dbReference type="PANTHER" id="PTHR11533">
    <property type="entry name" value="PROTEASE M1 ZINC METALLOPROTEASE"/>
    <property type="match status" value="1"/>
</dbReference>
<accession>A0A8D0B5A5</accession>
<reference evidence="19" key="2">
    <citation type="submission" date="2025-09" db="UniProtKB">
        <authorList>
            <consortium name="Ensembl"/>
        </authorList>
    </citation>
    <scope>IDENTIFICATION</scope>
</reference>
<dbReference type="SUPFAM" id="SSF63737">
    <property type="entry name" value="Leukotriene A4 hydrolase N-terminal domain"/>
    <property type="match status" value="1"/>
</dbReference>
<evidence type="ECO:0000256" key="14">
    <source>
        <dbReference type="PIRSR" id="PIRSR634016-3"/>
    </source>
</evidence>
<dbReference type="InterPro" id="IPR001930">
    <property type="entry name" value="Peptidase_M1"/>
</dbReference>
<evidence type="ECO:0000256" key="4">
    <source>
        <dbReference type="ARBA" id="ARBA00022692"/>
    </source>
</evidence>
<reference evidence="19" key="1">
    <citation type="submission" date="2025-08" db="UniProtKB">
        <authorList>
            <consortium name="Ensembl"/>
        </authorList>
    </citation>
    <scope>IDENTIFICATION</scope>
</reference>
<dbReference type="Pfam" id="PF17900">
    <property type="entry name" value="Peptidase_M1_N"/>
    <property type="match status" value="1"/>
</dbReference>
<evidence type="ECO:0000256" key="15">
    <source>
        <dbReference type="PIRSR" id="PIRSR634016-4"/>
    </source>
</evidence>
<keyword evidence="11" id="KW-0472">Membrane</keyword>
<dbReference type="GO" id="GO:0005737">
    <property type="term" value="C:cytoplasm"/>
    <property type="evidence" value="ECO:0007669"/>
    <property type="project" value="TreeGrafter"/>
</dbReference>
<dbReference type="InterPro" id="IPR050344">
    <property type="entry name" value="Peptidase_M1_aminopeptidases"/>
</dbReference>
<keyword evidence="20" id="KW-1185">Reference proteome</keyword>
<dbReference type="OMA" id="MDSFPLY"/>
<keyword evidence="3" id="KW-0645">Protease</keyword>
<dbReference type="Proteomes" id="UP000694421">
    <property type="component" value="Unplaced"/>
</dbReference>
<evidence type="ECO:0000256" key="8">
    <source>
        <dbReference type="ARBA" id="ARBA00022968"/>
    </source>
</evidence>
<feature type="compositionally biased region" description="Low complexity" evidence="16">
    <location>
        <begin position="53"/>
        <end position="65"/>
    </location>
</feature>
<dbReference type="GO" id="GO:0008270">
    <property type="term" value="F:zinc ion binding"/>
    <property type="evidence" value="ECO:0007669"/>
    <property type="project" value="InterPro"/>
</dbReference>
<evidence type="ECO:0000256" key="5">
    <source>
        <dbReference type="ARBA" id="ARBA00022723"/>
    </source>
</evidence>
<feature type="active site" description="Proton acceptor" evidence="13">
    <location>
        <position position="385"/>
    </location>
</feature>
<keyword evidence="8" id="KW-0735">Signal-anchor</keyword>
<evidence type="ECO:0000313" key="19">
    <source>
        <dbReference type="Ensembl" id="ENSSMRP00000003515.1"/>
    </source>
</evidence>
<evidence type="ECO:0000259" key="17">
    <source>
        <dbReference type="Pfam" id="PF01433"/>
    </source>
</evidence>
<protein>
    <submittedName>
        <fullName evidence="19">Laeverin</fullName>
    </submittedName>
</protein>
<dbReference type="GO" id="GO:0043171">
    <property type="term" value="P:peptide catabolic process"/>
    <property type="evidence" value="ECO:0007669"/>
    <property type="project" value="TreeGrafter"/>
</dbReference>
<feature type="binding site" evidence="14">
    <location>
        <position position="388"/>
    </location>
    <ligand>
        <name>Zn(2+)</name>
        <dbReference type="ChEBI" id="CHEBI:29105"/>
        <note>catalytic</note>
    </ligand>
</feature>
<dbReference type="GeneTree" id="ENSGT00940000160535"/>
<name>A0A8D0B5A5_SALMN</name>
<dbReference type="InterPro" id="IPR034016">
    <property type="entry name" value="M1_APN-typ"/>
</dbReference>
<dbReference type="PRINTS" id="PR00756">
    <property type="entry name" value="ALADIPTASE"/>
</dbReference>
<evidence type="ECO:0000256" key="1">
    <source>
        <dbReference type="ARBA" id="ARBA00004606"/>
    </source>
</evidence>
<dbReference type="InterPro" id="IPR027268">
    <property type="entry name" value="Peptidase_M4/M1_CTD_sf"/>
</dbReference>
<evidence type="ECO:0000256" key="3">
    <source>
        <dbReference type="ARBA" id="ARBA00022670"/>
    </source>
</evidence>
<dbReference type="Gene3D" id="2.60.40.1730">
    <property type="entry name" value="tricorn interacting facor f3 domain"/>
    <property type="match status" value="1"/>
</dbReference>
<keyword evidence="9" id="KW-1133">Transmembrane helix</keyword>
<feature type="region of interest" description="Disordered" evidence="16">
    <location>
        <begin position="45"/>
        <end position="76"/>
    </location>
</feature>
<evidence type="ECO:0000313" key="20">
    <source>
        <dbReference type="Proteomes" id="UP000694421"/>
    </source>
</evidence>
<comment type="subcellular location">
    <subcellularLocation>
        <location evidence="1">Membrane</location>
        <topology evidence="1">Single-pass type II membrane protein</topology>
    </subcellularLocation>
</comment>
<evidence type="ECO:0000256" key="6">
    <source>
        <dbReference type="ARBA" id="ARBA00022801"/>
    </source>
</evidence>
<organism evidence="19 20">
    <name type="scientific">Salvator merianae</name>
    <name type="common">Argentine black and white tegu</name>
    <name type="synonym">Tupinambis merianae</name>
    <dbReference type="NCBI Taxonomy" id="96440"/>
    <lineage>
        <taxon>Eukaryota</taxon>
        <taxon>Metazoa</taxon>
        <taxon>Chordata</taxon>
        <taxon>Craniata</taxon>
        <taxon>Vertebrata</taxon>
        <taxon>Euteleostomi</taxon>
        <taxon>Lepidosauria</taxon>
        <taxon>Squamata</taxon>
        <taxon>Bifurcata</taxon>
        <taxon>Unidentata</taxon>
        <taxon>Episquamata</taxon>
        <taxon>Laterata</taxon>
        <taxon>Teiioidea</taxon>
        <taxon>Teiidae</taxon>
        <taxon>Salvator</taxon>
    </lineage>
</organism>
<dbReference type="InterPro" id="IPR014782">
    <property type="entry name" value="Peptidase_M1_dom"/>
</dbReference>
<feature type="site" description="Transition state stabilizer" evidence="15">
    <location>
        <position position="472"/>
    </location>
</feature>
<evidence type="ECO:0000256" key="13">
    <source>
        <dbReference type="PIRSR" id="PIRSR634016-1"/>
    </source>
</evidence>
<evidence type="ECO:0000256" key="12">
    <source>
        <dbReference type="ARBA" id="ARBA00023180"/>
    </source>
</evidence>
<proteinExistence type="inferred from homology"/>
<dbReference type="PANTHER" id="PTHR11533:SF31">
    <property type="entry name" value="AMINOPEPTIDASE Q"/>
    <property type="match status" value="1"/>
</dbReference>
<dbReference type="FunFam" id="2.60.40.1730:FF:000012">
    <property type="entry name" value="Aminopeptidase N"/>
    <property type="match status" value="1"/>
</dbReference>
<dbReference type="Pfam" id="PF01433">
    <property type="entry name" value="Peptidase_M1"/>
    <property type="match status" value="1"/>
</dbReference>
<feature type="domain" description="Peptidase M1 membrane alanine aminopeptidase" evidence="17">
    <location>
        <begin position="312"/>
        <end position="519"/>
    </location>
</feature>
<evidence type="ECO:0000256" key="11">
    <source>
        <dbReference type="ARBA" id="ARBA00023136"/>
    </source>
</evidence>
<evidence type="ECO:0000256" key="9">
    <source>
        <dbReference type="ARBA" id="ARBA00022989"/>
    </source>
</evidence>
<dbReference type="GO" id="GO:0005615">
    <property type="term" value="C:extracellular space"/>
    <property type="evidence" value="ECO:0007669"/>
    <property type="project" value="TreeGrafter"/>
</dbReference>
<comment type="cofactor">
    <cofactor evidence="14">
        <name>Zn(2+)</name>
        <dbReference type="ChEBI" id="CHEBI:29105"/>
    </cofactor>
    <text evidence="14">Binds 1 zinc ion per subunit.</text>
</comment>
<dbReference type="InterPro" id="IPR042097">
    <property type="entry name" value="Aminopeptidase_N-like_N_sf"/>
</dbReference>
<keyword evidence="6" id="KW-0378">Hydrolase</keyword>